<evidence type="ECO:0000256" key="1">
    <source>
        <dbReference type="ARBA" id="ARBA00023015"/>
    </source>
</evidence>
<dbReference type="InterPro" id="IPR036390">
    <property type="entry name" value="WH_DNA-bd_sf"/>
</dbReference>
<dbReference type="Gene3D" id="1.10.10.10">
    <property type="entry name" value="Winged helix-like DNA-binding domain superfamily/Winged helix DNA-binding domain"/>
    <property type="match status" value="1"/>
</dbReference>
<dbReference type="GO" id="GO:0003700">
    <property type="term" value="F:DNA-binding transcription factor activity"/>
    <property type="evidence" value="ECO:0007669"/>
    <property type="project" value="InterPro"/>
</dbReference>
<keyword evidence="2" id="KW-0238">DNA-binding</keyword>
<dbReference type="PANTHER" id="PTHR43537">
    <property type="entry name" value="TRANSCRIPTIONAL REGULATOR, GNTR FAMILY"/>
    <property type="match status" value="1"/>
</dbReference>
<dbReference type="InterPro" id="IPR036388">
    <property type="entry name" value="WH-like_DNA-bd_sf"/>
</dbReference>
<name>A0A926NWX3_9HYPH</name>
<dbReference type="AlphaFoldDB" id="A0A926NWX3"/>
<sequence length="242" mass="26812">MAADRENGHPLAAEDLASQIQDFIIAQNLSEGARLPSERDLAKMFGTSRPTVSQAIRILVVKGLIQSRRGSGSYVTRRPQESLAASVNLMLDLDRDSVHHLNDLRLWLETMGIVEAVERGTDAEIAAGEAALELLKESTGDISAWMSADTEFHSTLVRASHNPYLSSIFESVHTTLIEYEYRVWVDKGTVPKWLRKTEAAAVTAIHEPILQAFKNRDAEAGKIAVLHHHYVMAQHLIASHSE</sequence>
<dbReference type="SUPFAM" id="SSF48008">
    <property type="entry name" value="GntR ligand-binding domain-like"/>
    <property type="match status" value="1"/>
</dbReference>
<dbReference type="CDD" id="cd07377">
    <property type="entry name" value="WHTH_GntR"/>
    <property type="match status" value="1"/>
</dbReference>
<dbReference type="SMART" id="SM00895">
    <property type="entry name" value="FCD"/>
    <property type="match status" value="1"/>
</dbReference>
<accession>A0A926NWX3</accession>
<dbReference type="PROSITE" id="PS50949">
    <property type="entry name" value="HTH_GNTR"/>
    <property type="match status" value="1"/>
</dbReference>
<proteinExistence type="predicted"/>
<keyword evidence="1" id="KW-0805">Transcription regulation</keyword>
<dbReference type="EMBL" id="JABFCZ010000001">
    <property type="protein sequence ID" value="MBD1544708.1"/>
    <property type="molecule type" value="Genomic_DNA"/>
</dbReference>
<feature type="domain" description="HTH gntR-type" evidence="4">
    <location>
        <begin position="10"/>
        <end position="78"/>
    </location>
</feature>
<evidence type="ECO:0000259" key="4">
    <source>
        <dbReference type="PROSITE" id="PS50949"/>
    </source>
</evidence>
<dbReference type="InterPro" id="IPR011711">
    <property type="entry name" value="GntR_C"/>
</dbReference>
<dbReference type="Proteomes" id="UP000598467">
    <property type="component" value="Unassembled WGS sequence"/>
</dbReference>
<protein>
    <submittedName>
        <fullName evidence="5">FadR family transcriptional regulator</fullName>
    </submittedName>
</protein>
<organism evidence="5 6">
    <name type="scientific">Roseibium aggregatum</name>
    <dbReference type="NCBI Taxonomy" id="187304"/>
    <lineage>
        <taxon>Bacteria</taxon>
        <taxon>Pseudomonadati</taxon>
        <taxon>Pseudomonadota</taxon>
        <taxon>Alphaproteobacteria</taxon>
        <taxon>Hyphomicrobiales</taxon>
        <taxon>Stappiaceae</taxon>
        <taxon>Roseibium</taxon>
    </lineage>
</organism>
<dbReference type="SMART" id="SM00345">
    <property type="entry name" value="HTH_GNTR"/>
    <property type="match status" value="1"/>
</dbReference>
<evidence type="ECO:0000313" key="6">
    <source>
        <dbReference type="Proteomes" id="UP000598467"/>
    </source>
</evidence>
<dbReference type="Gene3D" id="1.20.120.530">
    <property type="entry name" value="GntR ligand-binding domain-like"/>
    <property type="match status" value="1"/>
</dbReference>
<dbReference type="Pfam" id="PF00392">
    <property type="entry name" value="GntR"/>
    <property type="match status" value="1"/>
</dbReference>
<gene>
    <name evidence="5" type="ORF">HK439_00395</name>
</gene>
<dbReference type="PRINTS" id="PR00035">
    <property type="entry name" value="HTHGNTR"/>
</dbReference>
<evidence type="ECO:0000256" key="3">
    <source>
        <dbReference type="ARBA" id="ARBA00023163"/>
    </source>
</evidence>
<dbReference type="GO" id="GO:0003677">
    <property type="term" value="F:DNA binding"/>
    <property type="evidence" value="ECO:0007669"/>
    <property type="project" value="UniProtKB-KW"/>
</dbReference>
<comment type="caution">
    <text evidence="5">The sequence shown here is derived from an EMBL/GenBank/DDBJ whole genome shotgun (WGS) entry which is preliminary data.</text>
</comment>
<dbReference type="InterPro" id="IPR008920">
    <property type="entry name" value="TF_FadR/GntR_C"/>
</dbReference>
<keyword evidence="3" id="KW-0804">Transcription</keyword>
<evidence type="ECO:0000313" key="5">
    <source>
        <dbReference type="EMBL" id="MBD1544708.1"/>
    </source>
</evidence>
<reference evidence="5" key="1">
    <citation type="submission" date="2020-05" db="EMBL/GenBank/DDBJ databases">
        <title>Identification of trans-AT polyketide cluster in two marine bacteria, producers of a novel glutaramide-containing polyketide sesbanimide D and analogs.</title>
        <authorList>
            <person name="Kacar D."/>
            <person name="Rodriguez P."/>
            <person name="Canedo L."/>
            <person name="Gonzalez E."/>
            <person name="Galan B."/>
            <person name="De La Calle F."/>
            <person name="Garcia J.L."/>
        </authorList>
    </citation>
    <scope>NUCLEOTIDE SEQUENCE</scope>
    <source>
        <strain evidence="5">PHM038</strain>
    </source>
</reference>
<dbReference type="SUPFAM" id="SSF46785">
    <property type="entry name" value="Winged helix' DNA-binding domain"/>
    <property type="match status" value="1"/>
</dbReference>
<dbReference type="Pfam" id="PF07729">
    <property type="entry name" value="FCD"/>
    <property type="match status" value="1"/>
</dbReference>
<evidence type="ECO:0000256" key="2">
    <source>
        <dbReference type="ARBA" id="ARBA00023125"/>
    </source>
</evidence>
<dbReference type="PANTHER" id="PTHR43537:SF5">
    <property type="entry name" value="UXU OPERON TRANSCRIPTIONAL REGULATOR"/>
    <property type="match status" value="1"/>
</dbReference>
<dbReference type="InterPro" id="IPR000524">
    <property type="entry name" value="Tscrpt_reg_HTH_GntR"/>
</dbReference>